<evidence type="ECO:0000313" key="6">
    <source>
        <dbReference type="Proteomes" id="UP000053328"/>
    </source>
</evidence>
<dbReference type="Pfam" id="PF01494">
    <property type="entry name" value="FAD_binding_3"/>
    <property type="match status" value="1"/>
</dbReference>
<dbReference type="GO" id="GO:0071949">
    <property type="term" value="F:FAD binding"/>
    <property type="evidence" value="ECO:0007669"/>
    <property type="project" value="InterPro"/>
</dbReference>
<dbReference type="AlphaFoldDB" id="A0A0D2BRR4"/>
<dbReference type="RefSeq" id="XP_016241306.1">
    <property type="nucleotide sequence ID" value="XM_016376030.1"/>
</dbReference>
<gene>
    <name evidence="5" type="ORF">PV08_01669</name>
</gene>
<dbReference type="Gene3D" id="3.50.50.60">
    <property type="entry name" value="FAD/NAD(P)-binding domain"/>
    <property type="match status" value="1"/>
</dbReference>
<dbReference type="InterPro" id="IPR051704">
    <property type="entry name" value="FAD_aromatic-hydroxylase"/>
</dbReference>
<evidence type="ECO:0000256" key="1">
    <source>
        <dbReference type="ARBA" id="ARBA00022630"/>
    </source>
</evidence>
<sequence length="394" mass="43870">MTKPVAVIVGAGIAGLAAAWWLDTAGWESMVVEKSNTFRDGGYIVSVAGAGYETIKHMGILDDIKAVAQDLEGNHLIDNRGKKIRSVRYADYRTQWNSVSVRRDDLATVLAKSLPKTSSIRFGTTVDAFTDEGDKVSVVLADGHIIQADLLIGADGFHSRMRSELFKEDADCLDRMGYYYAAYTYDDHVGEKGWCHSYTHAGQMDMMFPLRDQGMTAMHLWHEDRDLDLSTSENRVQILKDITSKCPPAVRAAVDQAAKSDVKINMDALALVKLPRWSKGRVLLMGDAAHCLTLISGQGAGTALTSAGILSRALQSTSNVLDALRIHEAKLRPSIERLQQRSKDMAGWYIPKNTLAYWIRNWMFKLIPYSWLVSYHVKSLKTEVDLIELSQEPD</sequence>
<dbReference type="GeneID" id="27328752"/>
<name>A0A0D2BRR4_9EURO</name>
<dbReference type="GO" id="GO:0016491">
    <property type="term" value="F:oxidoreductase activity"/>
    <property type="evidence" value="ECO:0007669"/>
    <property type="project" value="UniProtKB-KW"/>
</dbReference>
<evidence type="ECO:0000259" key="4">
    <source>
        <dbReference type="Pfam" id="PF01494"/>
    </source>
</evidence>
<dbReference type="InterPro" id="IPR002938">
    <property type="entry name" value="FAD-bd"/>
</dbReference>
<proteinExistence type="predicted"/>
<dbReference type="STRING" id="91928.A0A0D2BRR4"/>
<dbReference type="SUPFAM" id="SSF51905">
    <property type="entry name" value="FAD/NAD(P)-binding domain"/>
    <property type="match status" value="1"/>
</dbReference>
<dbReference type="OrthoDB" id="655030at2759"/>
<dbReference type="PRINTS" id="PR00420">
    <property type="entry name" value="RNGMNOXGNASE"/>
</dbReference>
<dbReference type="PANTHER" id="PTHR46865:SF8">
    <property type="entry name" value="POSSIBLE OXIDOREDUCTASE"/>
    <property type="match status" value="1"/>
</dbReference>
<accession>A0A0D2BRR4</accession>
<dbReference type="VEuPathDB" id="FungiDB:PV08_01669"/>
<feature type="domain" description="FAD-binding" evidence="4">
    <location>
        <begin position="6"/>
        <end position="315"/>
    </location>
</feature>
<organism evidence="5 6">
    <name type="scientific">Exophiala spinifera</name>
    <dbReference type="NCBI Taxonomy" id="91928"/>
    <lineage>
        <taxon>Eukaryota</taxon>
        <taxon>Fungi</taxon>
        <taxon>Dikarya</taxon>
        <taxon>Ascomycota</taxon>
        <taxon>Pezizomycotina</taxon>
        <taxon>Eurotiomycetes</taxon>
        <taxon>Chaetothyriomycetidae</taxon>
        <taxon>Chaetothyriales</taxon>
        <taxon>Herpotrichiellaceae</taxon>
        <taxon>Exophiala</taxon>
    </lineage>
</organism>
<keyword evidence="3" id="KW-0560">Oxidoreductase</keyword>
<dbReference type="PANTHER" id="PTHR46865">
    <property type="entry name" value="OXIDOREDUCTASE-RELATED"/>
    <property type="match status" value="1"/>
</dbReference>
<keyword evidence="6" id="KW-1185">Reference proteome</keyword>
<dbReference type="Proteomes" id="UP000053328">
    <property type="component" value="Unassembled WGS sequence"/>
</dbReference>
<keyword evidence="1" id="KW-0285">Flavoprotein</keyword>
<evidence type="ECO:0000313" key="5">
    <source>
        <dbReference type="EMBL" id="KIW21090.1"/>
    </source>
</evidence>
<dbReference type="EMBL" id="KN847492">
    <property type="protein sequence ID" value="KIW21090.1"/>
    <property type="molecule type" value="Genomic_DNA"/>
</dbReference>
<keyword evidence="2" id="KW-0274">FAD</keyword>
<reference evidence="5 6" key="1">
    <citation type="submission" date="2015-01" db="EMBL/GenBank/DDBJ databases">
        <title>The Genome Sequence of Exophiala spinifera CBS89968.</title>
        <authorList>
            <consortium name="The Broad Institute Genomics Platform"/>
            <person name="Cuomo C."/>
            <person name="de Hoog S."/>
            <person name="Gorbushina A."/>
            <person name="Stielow B."/>
            <person name="Teixiera M."/>
            <person name="Abouelleil A."/>
            <person name="Chapman S.B."/>
            <person name="Priest M."/>
            <person name="Young S.K."/>
            <person name="Wortman J."/>
            <person name="Nusbaum C."/>
            <person name="Birren B."/>
        </authorList>
    </citation>
    <scope>NUCLEOTIDE SEQUENCE [LARGE SCALE GENOMIC DNA]</scope>
    <source>
        <strain evidence="5 6">CBS 89968</strain>
    </source>
</reference>
<protein>
    <recommendedName>
        <fullName evidence="4">FAD-binding domain-containing protein</fullName>
    </recommendedName>
</protein>
<dbReference type="HOGENOM" id="CLU_009665_1_0_1"/>
<evidence type="ECO:0000256" key="3">
    <source>
        <dbReference type="ARBA" id="ARBA00023002"/>
    </source>
</evidence>
<dbReference type="InterPro" id="IPR036188">
    <property type="entry name" value="FAD/NAD-bd_sf"/>
</dbReference>
<evidence type="ECO:0000256" key="2">
    <source>
        <dbReference type="ARBA" id="ARBA00022827"/>
    </source>
</evidence>